<reference evidence="2 3" key="1">
    <citation type="journal article" date="2023" name="Int. J. Syst. Evol. Microbiol.">
        <title>Winogradskyella bathintestinalis sp. nov., isolated from the intestine of the deep-sea loosejaw dragonfish, Malacosteus niger.</title>
        <authorList>
            <person name="Uniacke-Lowe S."/>
            <person name="Johnson C.N."/>
            <person name="Stanton C."/>
            <person name="Hill C."/>
            <person name="Ross P."/>
        </authorList>
    </citation>
    <scope>NUCLEOTIDE SEQUENCE [LARGE SCALE GENOMIC DNA]</scope>
    <source>
        <strain evidence="2 3">APC 3343</strain>
    </source>
</reference>
<dbReference type="EMBL" id="JASDDK010000016">
    <property type="protein sequence ID" value="MDN3494243.1"/>
    <property type="molecule type" value="Genomic_DNA"/>
</dbReference>
<feature type="domain" description="Endonuclease GajA/Old nuclease/RecF-like AAA" evidence="1">
    <location>
        <begin position="26"/>
        <end position="363"/>
    </location>
</feature>
<dbReference type="InterPro" id="IPR041685">
    <property type="entry name" value="AAA_GajA/Old/RecF-like"/>
</dbReference>
<dbReference type="Pfam" id="PF13175">
    <property type="entry name" value="AAA_15"/>
    <property type="match status" value="1"/>
</dbReference>
<keyword evidence="2" id="KW-0067">ATP-binding</keyword>
<dbReference type="GO" id="GO:0005524">
    <property type="term" value="F:ATP binding"/>
    <property type="evidence" value="ECO:0007669"/>
    <property type="project" value="UniProtKB-KW"/>
</dbReference>
<dbReference type="SUPFAM" id="SSF52540">
    <property type="entry name" value="P-loop containing nucleoside triphosphate hydrolases"/>
    <property type="match status" value="1"/>
</dbReference>
<organism evidence="2 3">
    <name type="scientific">Winogradskyella bathintestinalis</name>
    <dbReference type="NCBI Taxonomy" id="3035208"/>
    <lineage>
        <taxon>Bacteria</taxon>
        <taxon>Pseudomonadati</taxon>
        <taxon>Bacteroidota</taxon>
        <taxon>Flavobacteriia</taxon>
        <taxon>Flavobacteriales</taxon>
        <taxon>Flavobacteriaceae</taxon>
        <taxon>Winogradskyella</taxon>
    </lineage>
</organism>
<accession>A0ABT7ZZQ9</accession>
<dbReference type="Proteomes" id="UP001231197">
    <property type="component" value="Unassembled WGS sequence"/>
</dbReference>
<comment type="caution">
    <text evidence="2">The sequence shown here is derived from an EMBL/GenBank/DDBJ whole genome shotgun (WGS) entry which is preliminary data.</text>
</comment>
<sequence length="471" mass="54901">MNGFRLYSLEIDNKSIITERIKLVNNLDSKYDNYFSLIIGNNGTGKSRILSKIARFFNKLKEDHIQPNLFKDSNFEYNFLPSKIIAITNSISDKFPIDQSFRRSRNSAQEFYHRDFNYNYLGTRNKVNSFSNKALMNRALEIVFESYSEFDVSRNYRHIFDYLNYEPIIKLYYRLNHSYFDKFKNISPKTLIEYVEESNSNRFTYRNDVVINIVKNRANELCDFILEKIDFQKRENELTINFSEKNIGRIRRDNSLYSETVYEYELINILRRIGLIRTFEIQVFKKGGMPFNFSDASSGEANILSTLLSLVPLLKNNSLILIDEPEISLHPMWQAKYIDLLNKILENVSGCHIIIASHSPFLASDLKPNISSVVSLKNKKGIISASTIDKSTYGWSSEDILLNVFEMESTRNFDLYENVSKALSLLANEKRSNETLLSIQYKLKEFYPSILDSDPIKPVIKAIFEANSNEQ</sequence>
<name>A0ABT7ZZQ9_9FLAO</name>
<keyword evidence="3" id="KW-1185">Reference proteome</keyword>
<dbReference type="Gene3D" id="3.40.50.300">
    <property type="entry name" value="P-loop containing nucleotide triphosphate hydrolases"/>
    <property type="match status" value="1"/>
</dbReference>
<evidence type="ECO:0000313" key="2">
    <source>
        <dbReference type="EMBL" id="MDN3494243.1"/>
    </source>
</evidence>
<dbReference type="InterPro" id="IPR027417">
    <property type="entry name" value="P-loop_NTPase"/>
</dbReference>
<dbReference type="InterPro" id="IPR051396">
    <property type="entry name" value="Bact_Antivir_Def_Nuclease"/>
</dbReference>
<dbReference type="RefSeq" id="WP_290207943.1">
    <property type="nucleotide sequence ID" value="NZ_JASDDK010000016.1"/>
</dbReference>
<dbReference type="PANTHER" id="PTHR43581:SF2">
    <property type="entry name" value="EXCINUCLEASE ATPASE SUBUNIT"/>
    <property type="match status" value="1"/>
</dbReference>
<dbReference type="PANTHER" id="PTHR43581">
    <property type="entry name" value="ATP/GTP PHOSPHATASE"/>
    <property type="match status" value="1"/>
</dbReference>
<gene>
    <name evidence="2" type="ORF">QMA06_16095</name>
</gene>
<proteinExistence type="predicted"/>
<protein>
    <submittedName>
        <fullName evidence="2">ATP-binding protein</fullName>
    </submittedName>
</protein>
<evidence type="ECO:0000313" key="3">
    <source>
        <dbReference type="Proteomes" id="UP001231197"/>
    </source>
</evidence>
<keyword evidence="2" id="KW-0547">Nucleotide-binding</keyword>
<evidence type="ECO:0000259" key="1">
    <source>
        <dbReference type="Pfam" id="PF13175"/>
    </source>
</evidence>